<dbReference type="Proteomes" id="UP000821837">
    <property type="component" value="Chromosome 1"/>
</dbReference>
<keyword evidence="1" id="KW-0175">Coiled coil</keyword>
<feature type="coiled-coil region" evidence="1">
    <location>
        <begin position="73"/>
        <end position="107"/>
    </location>
</feature>
<proteinExistence type="predicted"/>
<evidence type="ECO:0000313" key="4">
    <source>
        <dbReference type="Proteomes" id="UP000821837"/>
    </source>
</evidence>
<protein>
    <submittedName>
        <fullName evidence="3">Uncharacterized protein</fullName>
    </submittedName>
</protein>
<dbReference type="EMBL" id="JABSTV010001245">
    <property type="protein sequence ID" value="KAH7983250.1"/>
    <property type="molecule type" value="Genomic_DNA"/>
</dbReference>
<gene>
    <name evidence="3" type="ORF">HPB52_010458</name>
</gene>
<evidence type="ECO:0000313" key="3">
    <source>
        <dbReference type="EMBL" id="KAH7983250.1"/>
    </source>
</evidence>
<feature type="region of interest" description="Disordered" evidence="2">
    <location>
        <begin position="166"/>
        <end position="189"/>
    </location>
</feature>
<accession>A0A9D4YP89</accession>
<reference evidence="3" key="1">
    <citation type="journal article" date="2020" name="Cell">
        <title>Large-Scale Comparative Analyses of Tick Genomes Elucidate Their Genetic Diversity and Vector Capacities.</title>
        <authorList>
            <consortium name="Tick Genome and Microbiome Consortium (TIGMIC)"/>
            <person name="Jia N."/>
            <person name="Wang J."/>
            <person name="Shi W."/>
            <person name="Du L."/>
            <person name="Sun Y."/>
            <person name="Zhan W."/>
            <person name="Jiang J.F."/>
            <person name="Wang Q."/>
            <person name="Zhang B."/>
            <person name="Ji P."/>
            <person name="Bell-Sakyi L."/>
            <person name="Cui X.M."/>
            <person name="Yuan T.T."/>
            <person name="Jiang B.G."/>
            <person name="Yang W.F."/>
            <person name="Lam T.T."/>
            <person name="Chang Q.C."/>
            <person name="Ding S.J."/>
            <person name="Wang X.J."/>
            <person name="Zhu J.G."/>
            <person name="Ruan X.D."/>
            <person name="Zhao L."/>
            <person name="Wei J.T."/>
            <person name="Ye R.Z."/>
            <person name="Que T.C."/>
            <person name="Du C.H."/>
            <person name="Zhou Y.H."/>
            <person name="Cheng J.X."/>
            <person name="Dai P.F."/>
            <person name="Guo W.B."/>
            <person name="Han X.H."/>
            <person name="Huang E.J."/>
            <person name="Li L.F."/>
            <person name="Wei W."/>
            <person name="Gao Y.C."/>
            <person name="Liu J.Z."/>
            <person name="Shao H.Z."/>
            <person name="Wang X."/>
            <person name="Wang C.C."/>
            <person name="Yang T.C."/>
            <person name="Huo Q.B."/>
            <person name="Li W."/>
            <person name="Chen H.Y."/>
            <person name="Chen S.E."/>
            <person name="Zhou L.G."/>
            <person name="Ni X.B."/>
            <person name="Tian J.H."/>
            <person name="Sheng Y."/>
            <person name="Liu T."/>
            <person name="Pan Y.S."/>
            <person name="Xia L.Y."/>
            <person name="Li J."/>
            <person name="Zhao F."/>
            <person name="Cao W.C."/>
        </authorList>
    </citation>
    <scope>NUCLEOTIDE SEQUENCE</scope>
    <source>
        <strain evidence="3">Rsan-2018</strain>
    </source>
</reference>
<sequence>MRETINRLMSEIAEIKNARSPPPQPANAYTLEAAPQPMEVHGSEEGSSSSNGQSAPKKRAVAYEQDGVANRVKSELRDTLSALSESIKQLGENFAQLQVTLAAQNDRVSKVTYGSAIDAAYFPRRYSAGVTSAEVIIELLRLRIAEPPGSAASLQACSPGKTTFCCTREGTEEPPRREPGKKPRRRPNEALAVGSDWRAMDSGGGYPVEPAQLQVTSAAVAPAATVPPPVMVPPPPVVVVSAASGKPPAPAPPIVMAPAPPPPPVVPVHHPAMGPHLVQDQARYSNPPGHRWMSQTTSAGEPLPPQTARAARGPHRTATVGLTRSPF</sequence>
<reference evidence="3" key="2">
    <citation type="submission" date="2021-09" db="EMBL/GenBank/DDBJ databases">
        <authorList>
            <person name="Jia N."/>
            <person name="Wang J."/>
            <person name="Shi W."/>
            <person name="Du L."/>
            <person name="Sun Y."/>
            <person name="Zhan W."/>
            <person name="Jiang J."/>
            <person name="Wang Q."/>
            <person name="Zhang B."/>
            <person name="Ji P."/>
            <person name="Sakyi L.B."/>
            <person name="Cui X."/>
            <person name="Yuan T."/>
            <person name="Jiang B."/>
            <person name="Yang W."/>
            <person name="Lam T.T.-Y."/>
            <person name="Chang Q."/>
            <person name="Ding S."/>
            <person name="Wang X."/>
            <person name="Zhu J."/>
            <person name="Ruan X."/>
            <person name="Zhao L."/>
            <person name="Wei J."/>
            <person name="Que T."/>
            <person name="Du C."/>
            <person name="Cheng J."/>
            <person name="Dai P."/>
            <person name="Han X."/>
            <person name="Huang E."/>
            <person name="Gao Y."/>
            <person name="Liu J."/>
            <person name="Shao H."/>
            <person name="Ye R."/>
            <person name="Li L."/>
            <person name="Wei W."/>
            <person name="Wang X."/>
            <person name="Wang C."/>
            <person name="Huo Q."/>
            <person name="Li W."/>
            <person name="Guo W."/>
            <person name="Chen H."/>
            <person name="Chen S."/>
            <person name="Zhou L."/>
            <person name="Zhou L."/>
            <person name="Ni X."/>
            <person name="Tian J."/>
            <person name="Zhou Y."/>
            <person name="Sheng Y."/>
            <person name="Liu T."/>
            <person name="Pan Y."/>
            <person name="Xia L."/>
            <person name="Li J."/>
            <person name="Zhao F."/>
            <person name="Cao W."/>
        </authorList>
    </citation>
    <scope>NUCLEOTIDE SEQUENCE</scope>
    <source>
        <strain evidence="3">Rsan-2018</strain>
        <tissue evidence="3">Larvae</tissue>
    </source>
</reference>
<dbReference type="AlphaFoldDB" id="A0A9D4YP89"/>
<feature type="compositionally biased region" description="Basic and acidic residues" evidence="2">
    <location>
        <begin position="169"/>
        <end position="181"/>
    </location>
</feature>
<evidence type="ECO:0000256" key="2">
    <source>
        <dbReference type="SAM" id="MobiDB-lite"/>
    </source>
</evidence>
<evidence type="ECO:0000256" key="1">
    <source>
        <dbReference type="SAM" id="Coils"/>
    </source>
</evidence>
<feature type="region of interest" description="Disordered" evidence="2">
    <location>
        <begin position="287"/>
        <end position="327"/>
    </location>
</feature>
<keyword evidence="4" id="KW-1185">Reference proteome</keyword>
<organism evidence="3 4">
    <name type="scientific">Rhipicephalus sanguineus</name>
    <name type="common">Brown dog tick</name>
    <name type="synonym">Ixodes sanguineus</name>
    <dbReference type="NCBI Taxonomy" id="34632"/>
    <lineage>
        <taxon>Eukaryota</taxon>
        <taxon>Metazoa</taxon>
        <taxon>Ecdysozoa</taxon>
        <taxon>Arthropoda</taxon>
        <taxon>Chelicerata</taxon>
        <taxon>Arachnida</taxon>
        <taxon>Acari</taxon>
        <taxon>Parasitiformes</taxon>
        <taxon>Ixodida</taxon>
        <taxon>Ixodoidea</taxon>
        <taxon>Ixodidae</taxon>
        <taxon>Rhipicephalinae</taxon>
        <taxon>Rhipicephalus</taxon>
        <taxon>Rhipicephalus</taxon>
    </lineage>
</organism>
<comment type="caution">
    <text evidence="3">The sequence shown here is derived from an EMBL/GenBank/DDBJ whole genome shotgun (WGS) entry which is preliminary data.</text>
</comment>
<name>A0A9D4YP89_RHISA</name>
<feature type="region of interest" description="Disordered" evidence="2">
    <location>
        <begin position="14"/>
        <end position="60"/>
    </location>
</feature>